<dbReference type="Gene3D" id="3.40.50.1700">
    <property type="entry name" value="Glycoside hydrolase family 3 C-terminal domain"/>
    <property type="match status" value="1"/>
</dbReference>
<proteinExistence type="inferred from homology"/>
<dbReference type="Proteomes" id="UP000761380">
    <property type="component" value="Unassembled WGS sequence"/>
</dbReference>
<dbReference type="InterPro" id="IPR017853">
    <property type="entry name" value="GH"/>
</dbReference>
<evidence type="ECO:0000256" key="4">
    <source>
        <dbReference type="ARBA" id="ARBA00022801"/>
    </source>
</evidence>
<reference evidence="7" key="1">
    <citation type="submission" date="2019-04" db="EMBL/GenBank/DDBJ databases">
        <title>Evolution of Biomass-Degrading Anaerobic Consortia Revealed by Metagenomics.</title>
        <authorList>
            <person name="Peng X."/>
        </authorList>
    </citation>
    <scope>NUCLEOTIDE SEQUENCE</scope>
    <source>
        <strain evidence="7">SIG240</strain>
    </source>
</reference>
<comment type="caution">
    <text evidence="7">The sequence shown here is derived from an EMBL/GenBank/DDBJ whole genome shotgun (WGS) entry which is preliminary data.</text>
</comment>
<evidence type="ECO:0000313" key="7">
    <source>
        <dbReference type="EMBL" id="MBE6093031.1"/>
    </source>
</evidence>
<dbReference type="AlphaFoldDB" id="A0A927WR85"/>
<dbReference type="InterPro" id="IPR036962">
    <property type="entry name" value="Glyco_hydro_3_N_sf"/>
</dbReference>
<feature type="domain" description="Glycoside hydrolase family 3 N-terminal" evidence="6">
    <location>
        <begin position="31"/>
        <end position="350"/>
    </location>
</feature>
<dbReference type="GO" id="GO:0005975">
    <property type="term" value="P:carbohydrate metabolic process"/>
    <property type="evidence" value="ECO:0007669"/>
    <property type="project" value="InterPro"/>
</dbReference>
<evidence type="ECO:0000256" key="2">
    <source>
        <dbReference type="ARBA" id="ARBA00005336"/>
    </source>
</evidence>
<keyword evidence="4 7" id="KW-0378">Hydrolase</keyword>
<dbReference type="InterPro" id="IPR050226">
    <property type="entry name" value="NagZ_Beta-hexosaminidase"/>
</dbReference>
<protein>
    <recommendedName>
        <fullName evidence="3">beta-N-acetylhexosaminidase</fullName>
        <ecNumber evidence="3">3.2.1.52</ecNumber>
    </recommendedName>
</protein>
<dbReference type="GO" id="GO:0009254">
    <property type="term" value="P:peptidoglycan turnover"/>
    <property type="evidence" value="ECO:0007669"/>
    <property type="project" value="TreeGrafter"/>
</dbReference>
<dbReference type="GO" id="GO:0004563">
    <property type="term" value="F:beta-N-acetylhexosaminidase activity"/>
    <property type="evidence" value="ECO:0007669"/>
    <property type="project" value="UniProtKB-EC"/>
</dbReference>
<keyword evidence="5" id="KW-0326">Glycosidase</keyword>
<gene>
    <name evidence="7" type="ORF">E7201_07695</name>
</gene>
<evidence type="ECO:0000259" key="6">
    <source>
        <dbReference type="Pfam" id="PF00933"/>
    </source>
</evidence>
<comment type="similarity">
    <text evidence="2">Belongs to the glycosyl hydrolase 3 family.</text>
</comment>
<dbReference type="Pfam" id="PF00933">
    <property type="entry name" value="Glyco_hydro_3"/>
    <property type="match status" value="1"/>
</dbReference>
<dbReference type="Gene3D" id="3.20.20.300">
    <property type="entry name" value="Glycoside hydrolase, family 3, N-terminal domain"/>
    <property type="match status" value="1"/>
</dbReference>
<evidence type="ECO:0000313" key="8">
    <source>
        <dbReference type="Proteomes" id="UP000761380"/>
    </source>
</evidence>
<dbReference type="SUPFAM" id="SSF51445">
    <property type="entry name" value="(Trans)glycosidases"/>
    <property type="match status" value="1"/>
</dbReference>
<evidence type="ECO:0000256" key="3">
    <source>
        <dbReference type="ARBA" id="ARBA00012663"/>
    </source>
</evidence>
<accession>A0A927WR85</accession>
<dbReference type="PANTHER" id="PTHR30480">
    <property type="entry name" value="BETA-HEXOSAMINIDASE-RELATED"/>
    <property type="match status" value="1"/>
</dbReference>
<dbReference type="InterPro" id="IPR001764">
    <property type="entry name" value="Glyco_hydro_3_N"/>
</dbReference>
<evidence type="ECO:0000256" key="5">
    <source>
        <dbReference type="ARBA" id="ARBA00023295"/>
    </source>
</evidence>
<evidence type="ECO:0000256" key="1">
    <source>
        <dbReference type="ARBA" id="ARBA00001231"/>
    </source>
</evidence>
<dbReference type="PANTHER" id="PTHR30480:SF13">
    <property type="entry name" value="BETA-HEXOSAMINIDASE"/>
    <property type="match status" value="1"/>
</dbReference>
<dbReference type="InterPro" id="IPR036881">
    <property type="entry name" value="Glyco_hydro_3_C_sf"/>
</dbReference>
<dbReference type="EMBL" id="SVBY01000051">
    <property type="protein sequence ID" value="MBE6093031.1"/>
    <property type="molecule type" value="Genomic_DNA"/>
</dbReference>
<dbReference type="EC" id="3.2.1.52" evidence="3"/>
<name>A0A927WR85_SELRU</name>
<organism evidence="7 8">
    <name type="scientific">Selenomonas ruminantium</name>
    <dbReference type="NCBI Taxonomy" id="971"/>
    <lineage>
        <taxon>Bacteria</taxon>
        <taxon>Bacillati</taxon>
        <taxon>Bacillota</taxon>
        <taxon>Negativicutes</taxon>
        <taxon>Selenomonadales</taxon>
        <taxon>Selenomonadaceae</taxon>
        <taxon>Selenomonas</taxon>
    </lineage>
</organism>
<sequence>MTNKIDLHANPFYLTDEDIRWVEETKENMSTEEKVGQIFCPIAPGPDKAALQDVLDTLHPGGMMFRALPGKEIQGAQRYLQEKSAVPLLLAANLEAGGNGVMSEGTYFGYPMEMAATGDTVHAYHLGKVSAAEGNATGCNWAFSPIVDRNVNYLNPITNVRTYGDDTDMVIAMSKAFSKGVQEEGMAVAIKHFPGDGMDYRDQHLHPTINSCSAEEWDETYGEIYRQLIAAGAESVMVGHILQPAWQQKLNPSLELRDLLPATLSPELLQGLLREHLGFNGLIITDATPMGGFTNAMSRRESVPRAIAAGCDMFLFNRNMAEDFQFMLDGLKQGILTEERLDEAVTRILALKAHLKLHLRQQQGKLVPDEAALQEVLDRKEFKKWAEDAADKAATLVKDTQQALPLNPVTQKRLLLYVFGDEWGYFGSGSAKLFKKLLEEAGFTVDVFDKEAMRFAYIDIKRADIVKQYDAVIYYANIEPASNKSTLRMEWNWPMASNMPWFIHDLPVIGVATGSPYLLQDMPALKTLINGYTAAPAMLKAIVDKLTGKSEFVGRSPVDPFCGMWQTKF</sequence>
<comment type="catalytic activity">
    <reaction evidence="1">
        <text>Hydrolysis of terminal non-reducing N-acetyl-D-hexosamine residues in N-acetyl-beta-D-hexosaminides.</text>
        <dbReference type="EC" id="3.2.1.52"/>
    </reaction>
</comment>